<evidence type="ECO:0000259" key="4">
    <source>
        <dbReference type="PROSITE" id="PS50125"/>
    </source>
</evidence>
<comment type="caution">
    <text evidence="5">The sequence shown here is derived from an EMBL/GenBank/DDBJ whole genome shotgun (WGS) entry which is preliminary data.</text>
</comment>
<dbReference type="GO" id="GO:0009190">
    <property type="term" value="P:cyclic nucleotide biosynthetic process"/>
    <property type="evidence" value="ECO:0007669"/>
    <property type="project" value="InterPro"/>
</dbReference>
<comment type="similarity">
    <text evidence="1">Belongs to the adenylyl cyclase class-3 family.</text>
</comment>
<evidence type="ECO:0000259" key="3">
    <source>
        <dbReference type="PROSITE" id="PS50006"/>
    </source>
</evidence>
<dbReference type="InterPro" id="IPR050697">
    <property type="entry name" value="Adenylyl/Guanylyl_Cyclase_3/4"/>
</dbReference>
<dbReference type="SUPFAM" id="SSF49879">
    <property type="entry name" value="SMAD/FHA domain"/>
    <property type="match status" value="1"/>
</dbReference>
<organism evidence="5 6">
    <name type="scientific">Petropleomorpha daqingensis</name>
    <dbReference type="NCBI Taxonomy" id="2026353"/>
    <lineage>
        <taxon>Bacteria</taxon>
        <taxon>Bacillati</taxon>
        <taxon>Actinomycetota</taxon>
        <taxon>Actinomycetes</taxon>
        <taxon>Geodermatophilales</taxon>
        <taxon>Geodermatophilaceae</taxon>
        <taxon>Petropleomorpha</taxon>
    </lineage>
</organism>
<dbReference type="PANTHER" id="PTHR43081">
    <property type="entry name" value="ADENYLATE CYCLASE, TERMINAL-DIFFERENTIATION SPECIFIC-RELATED"/>
    <property type="match status" value="1"/>
</dbReference>
<evidence type="ECO:0000313" key="6">
    <source>
        <dbReference type="Proteomes" id="UP000541969"/>
    </source>
</evidence>
<dbReference type="GO" id="GO:0004016">
    <property type="term" value="F:adenylate cyclase activity"/>
    <property type="evidence" value="ECO:0007669"/>
    <property type="project" value="UniProtKB-ARBA"/>
</dbReference>
<dbReference type="GO" id="GO:0035556">
    <property type="term" value="P:intracellular signal transduction"/>
    <property type="evidence" value="ECO:0007669"/>
    <property type="project" value="InterPro"/>
</dbReference>
<dbReference type="Gene3D" id="2.60.200.20">
    <property type="match status" value="1"/>
</dbReference>
<dbReference type="Proteomes" id="UP000541969">
    <property type="component" value="Unassembled WGS sequence"/>
</dbReference>
<evidence type="ECO:0000313" key="5">
    <source>
        <dbReference type="EMBL" id="NYJ06408.1"/>
    </source>
</evidence>
<dbReference type="InterPro" id="IPR008984">
    <property type="entry name" value="SMAD_FHA_dom_sf"/>
</dbReference>
<protein>
    <submittedName>
        <fullName evidence="5">Class 3 adenylate cyclase</fullName>
    </submittedName>
</protein>
<dbReference type="SMART" id="SM00240">
    <property type="entry name" value="FHA"/>
    <property type="match status" value="1"/>
</dbReference>
<dbReference type="PROSITE" id="PS50006">
    <property type="entry name" value="FHA_DOMAIN"/>
    <property type="match status" value="1"/>
</dbReference>
<dbReference type="AlphaFoldDB" id="A0A853CJG0"/>
<keyword evidence="6" id="KW-1185">Reference proteome</keyword>
<dbReference type="SUPFAM" id="SSF55073">
    <property type="entry name" value="Nucleotide cyclase"/>
    <property type="match status" value="1"/>
</dbReference>
<name>A0A853CJG0_9ACTN</name>
<feature type="domain" description="Guanylate cyclase" evidence="4">
    <location>
        <begin position="129"/>
        <end position="259"/>
    </location>
</feature>
<evidence type="ECO:0000256" key="2">
    <source>
        <dbReference type="ARBA" id="ARBA00022553"/>
    </source>
</evidence>
<accession>A0A853CJG0</accession>
<dbReference type="CDD" id="cd07302">
    <property type="entry name" value="CHD"/>
    <property type="match status" value="1"/>
</dbReference>
<gene>
    <name evidence="5" type="ORF">GGQ55_002686</name>
</gene>
<proteinExistence type="inferred from homology"/>
<dbReference type="Pfam" id="PF00498">
    <property type="entry name" value="FHA"/>
    <property type="match status" value="1"/>
</dbReference>
<evidence type="ECO:0000256" key="1">
    <source>
        <dbReference type="ARBA" id="ARBA00005381"/>
    </source>
</evidence>
<dbReference type="InterPro" id="IPR029787">
    <property type="entry name" value="Nucleotide_cyclase"/>
</dbReference>
<dbReference type="InterPro" id="IPR001054">
    <property type="entry name" value="A/G_cyclase"/>
</dbReference>
<dbReference type="Gene3D" id="3.30.70.1230">
    <property type="entry name" value="Nucleotide cyclase"/>
    <property type="match status" value="1"/>
</dbReference>
<dbReference type="RefSeq" id="WP_179717500.1">
    <property type="nucleotide sequence ID" value="NZ_JACBZT010000001.1"/>
</dbReference>
<dbReference type="Pfam" id="PF00211">
    <property type="entry name" value="Guanylate_cyc"/>
    <property type="match status" value="1"/>
</dbReference>
<keyword evidence="2" id="KW-0597">Phosphoprotein</keyword>
<reference evidence="5 6" key="1">
    <citation type="submission" date="2020-07" db="EMBL/GenBank/DDBJ databases">
        <title>Sequencing the genomes of 1000 actinobacteria strains.</title>
        <authorList>
            <person name="Klenk H.-P."/>
        </authorList>
    </citation>
    <scope>NUCLEOTIDE SEQUENCE [LARGE SCALE GENOMIC DNA]</scope>
    <source>
        <strain evidence="5 6">DSM 104001</strain>
    </source>
</reference>
<dbReference type="CDD" id="cd00060">
    <property type="entry name" value="FHA"/>
    <property type="match status" value="1"/>
</dbReference>
<sequence>MVAPALLVVAPGSPAERVVPIPDRIFVGRQCAGIEPERRVLIEDYSVSRTHLEIRLDVERNQAYVIDTSTNGSYLNGSRLGRALAEIIRPGDRITVGETELEFRSDRFAGDAQDDMGATRSAITQSTMMFVVGDITNYSTISQVTDGGVVATALQSLYAELTTVLTGHRGTLSSYAGDALYAVWELKHIPDANALAVDFALAVHQRVLEVAPQLPLRGPDGAPVQMGWGVVRGPGTVIGLPHSAVSVLGDATNLAFRLSGISGRQGHAPVLVTEVAREAVVDRFVWGEPVRVPTKGRTGEETVYPLLGRA</sequence>
<dbReference type="PROSITE" id="PS50125">
    <property type="entry name" value="GUANYLATE_CYCLASE_2"/>
    <property type="match status" value="1"/>
</dbReference>
<dbReference type="InterPro" id="IPR000253">
    <property type="entry name" value="FHA_dom"/>
</dbReference>
<feature type="domain" description="FHA" evidence="3">
    <location>
        <begin position="25"/>
        <end position="80"/>
    </location>
</feature>
<dbReference type="PANTHER" id="PTHR43081:SF1">
    <property type="entry name" value="ADENYLATE CYCLASE, TERMINAL-DIFFERENTIATION SPECIFIC"/>
    <property type="match status" value="1"/>
</dbReference>
<dbReference type="EMBL" id="JACBZT010000001">
    <property type="protein sequence ID" value="NYJ06408.1"/>
    <property type="molecule type" value="Genomic_DNA"/>
</dbReference>